<protein>
    <submittedName>
        <fullName evidence="1">DUF4160 domain-containing protein</fullName>
    </submittedName>
</protein>
<sequence length="92" mass="10971">MPKYFNFKVCGYYLYFTSHCIVECMHVHANDRKLTEQGSAKFFVREDGSSVLQSTGILNDREIRQIQSFIAENYREMYLKWSQFSDEGFYRA</sequence>
<evidence type="ECO:0000313" key="2">
    <source>
        <dbReference type="Proteomes" id="UP001343724"/>
    </source>
</evidence>
<dbReference type="RefSeq" id="WP_326437720.1">
    <property type="nucleotide sequence ID" value="NZ_JAYMFH010000005.1"/>
</dbReference>
<evidence type="ECO:0000313" key="1">
    <source>
        <dbReference type="EMBL" id="MEC4294800.1"/>
    </source>
</evidence>
<dbReference type="EMBL" id="JAYMFH010000005">
    <property type="protein sequence ID" value="MEC4294800.1"/>
    <property type="molecule type" value="Genomic_DNA"/>
</dbReference>
<organism evidence="1 2">
    <name type="scientific">Adlercreutzia shanghongiae</name>
    <dbReference type="NCBI Taxonomy" id="3111773"/>
    <lineage>
        <taxon>Bacteria</taxon>
        <taxon>Bacillati</taxon>
        <taxon>Actinomycetota</taxon>
        <taxon>Coriobacteriia</taxon>
        <taxon>Eggerthellales</taxon>
        <taxon>Eggerthellaceae</taxon>
        <taxon>Adlercreutzia</taxon>
    </lineage>
</organism>
<dbReference type="Pfam" id="PF13711">
    <property type="entry name" value="DUF4160"/>
    <property type="match status" value="1"/>
</dbReference>
<proteinExistence type="predicted"/>
<reference evidence="1 2" key="1">
    <citation type="submission" date="2024-01" db="EMBL/GenBank/DDBJ databases">
        <title>novel species in genus Adlercreutzia.</title>
        <authorList>
            <person name="Liu X."/>
        </authorList>
    </citation>
    <scope>NUCLEOTIDE SEQUENCE [LARGE SCALE GENOMIC DNA]</scope>
    <source>
        <strain evidence="1 2">R22</strain>
    </source>
</reference>
<comment type="caution">
    <text evidence="1">The sequence shown here is derived from an EMBL/GenBank/DDBJ whole genome shotgun (WGS) entry which is preliminary data.</text>
</comment>
<gene>
    <name evidence="1" type="ORF">VJ920_05725</name>
</gene>
<accession>A0ABU6IYP6</accession>
<name>A0ABU6IYP6_9ACTN</name>
<dbReference type="Proteomes" id="UP001343724">
    <property type="component" value="Unassembled WGS sequence"/>
</dbReference>
<keyword evidence="2" id="KW-1185">Reference proteome</keyword>
<dbReference type="InterPro" id="IPR025427">
    <property type="entry name" value="DUF4160"/>
</dbReference>